<dbReference type="EMBL" id="CP065673">
    <property type="protein sequence ID" value="QPS22283.1"/>
    <property type="molecule type" value="Genomic_DNA"/>
</dbReference>
<reference evidence="1 2" key="1">
    <citation type="submission" date="2020-12" db="EMBL/GenBank/DDBJ databases">
        <title>FDA dAtabase for Regulatory Grade micrObial Sequences (FDA-ARGOS): Supporting development and validation of Infectious Disease Dx tests.</title>
        <authorList>
            <person name="Sproer C."/>
            <person name="Gronow S."/>
            <person name="Severitt S."/>
            <person name="Schroder I."/>
            <person name="Tallon L."/>
            <person name="Sadzewicz L."/>
            <person name="Zhao X."/>
            <person name="Boylan J."/>
            <person name="Ott S."/>
            <person name="Bowen H."/>
            <person name="Vavikolanu K."/>
            <person name="Mehta A."/>
            <person name="Aluvathingal J."/>
            <person name="Nadendla S."/>
            <person name="Lowell S."/>
            <person name="Myers T."/>
            <person name="Yan Y."/>
            <person name="Sichtig H."/>
        </authorList>
    </citation>
    <scope>NUCLEOTIDE SEQUENCE [LARGE SCALE GENOMIC DNA]</scope>
    <source>
        <strain evidence="1 2">FDAARGOS_907</strain>
    </source>
</reference>
<dbReference type="SUPFAM" id="SSF144059">
    <property type="entry name" value="ImpE-like"/>
    <property type="match status" value="1"/>
</dbReference>
<dbReference type="Proteomes" id="UP000594967">
    <property type="component" value="Chromosome"/>
</dbReference>
<gene>
    <name evidence="1" type="ORF">I6G64_07820</name>
</gene>
<dbReference type="InterPro" id="IPR011990">
    <property type="entry name" value="TPR-like_helical_dom_sf"/>
</dbReference>
<sequence length="265" mass="29689">MQDFTFLTQALKNASLDEIFEQVLAQVKEHPQDLKAREVLFKLYCVEGVWDKALLQLQTLAMLDEGLQKQAELYKNLVFSEMQRMQILTGKRPAVTLQGDTPEWMAKLQQANAEHYAGKGEQAEISRQEAFELAPESAGKSDTLGEFSWIADSDSRIGPVCEFIYAGGYRWLPFSSLQQLSVSTPGDLLDLLWIPSTLKIDGEVYHGFIPARYPVNNSDSQDCKLGLKTEWATLSDILFTGSGRKVLTTNVSEHSIMEVSDIVFG</sequence>
<proteinExistence type="predicted"/>
<dbReference type="Pfam" id="PF07024">
    <property type="entry name" value="ImpE"/>
    <property type="match status" value="1"/>
</dbReference>
<dbReference type="PIRSF" id="PIRSF029288">
    <property type="entry name" value="SciE_ImpE"/>
    <property type="match status" value="1"/>
</dbReference>
<dbReference type="InterPro" id="IPR009211">
    <property type="entry name" value="TagJ"/>
</dbReference>
<accession>A0A7T2SVC5</accession>
<evidence type="ECO:0000313" key="1">
    <source>
        <dbReference type="EMBL" id="QPS22283.1"/>
    </source>
</evidence>
<organism evidence="1 2">
    <name type="scientific">Serratia plymuthica</name>
    <dbReference type="NCBI Taxonomy" id="82996"/>
    <lineage>
        <taxon>Bacteria</taxon>
        <taxon>Pseudomonadati</taxon>
        <taxon>Pseudomonadota</taxon>
        <taxon>Gammaproteobacteria</taxon>
        <taxon>Enterobacterales</taxon>
        <taxon>Yersiniaceae</taxon>
        <taxon>Serratia</taxon>
    </lineage>
</organism>
<protein>
    <submittedName>
        <fullName evidence="1">ImpE family T6SS protein Cts1E</fullName>
    </submittedName>
</protein>
<dbReference type="Gene3D" id="1.25.40.10">
    <property type="entry name" value="Tetratricopeptide repeat domain"/>
    <property type="match status" value="1"/>
</dbReference>
<name>A0A7T2SVC5_SERPL</name>
<evidence type="ECO:0000313" key="2">
    <source>
        <dbReference type="Proteomes" id="UP000594967"/>
    </source>
</evidence>
<dbReference type="RefSeq" id="WP_062869766.1">
    <property type="nucleotide sequence ID" value="NZ_CAMITG010000006.1"/>
</dbReference>
<keyword evidence="2" id="KW-1185">Reference proteome</keyword>